<dbReference type="NCBIfam" id="NF037964">
    <property type="entry name" value="HetZ_related"/>
    <property type="match status" value="1"/>
</dbReference>
<evidence type="ECO:0000313" key="1">
    <source>
        <dbReference type="EMBL" id="NEU73725.1"/>
    </source>
</evidence>
<organism evidence="1 2">
    <name type="scientific">Hassallia byssoidea VB512170</name>
    <dbReference type="NCBI Taxonomy" id="1304833"/>
    <lineage>
        <taxon>Bacteria</taxon>
        <taxon>Bacillati</taxon>
        <taxon>Cyanobacteriota</taxon>
        <taxon>Cyanophyceae</taxon>
        <taxon>Nostocales</taxon>
        <taxon>Tolypothrichaceae</taxon>
        <taxon>Hassallia</taxon>
    </lineage>
</organism>
<keyword evidence="2" id="KW-1185">Reference proteome</keyword>
<accession>A0A846H8T5</accession>
<reference evidence="1 2" key="1">
    <citation type="journal article" date="2015" name="Genome Announc.">
        <title>Draft Genome Sequence of Cyanobacterium Hassallia byssoidea Strain VB512170, Isolated from Monuments in India.</title>
        <authorList>
            <person name="Singh D."/>
            <person name="Chandrababunaidu M.M."/>
            <person name="Panda A."/>
            <person name="Sen D."/>
            <person name="Bhattacharyya S."/>
            <person name="Adhikary S.P."/>
            <person name="Tripathy S."/>
        </authorList>
    </citation>
    <scope>NUCLEOTIDE SEQUENCE [LARGE SCALE GENOMIC DNA]</scope>
    <source>
        <strain evidence="1 2">VB512170</strain>
    </source>
</reference>
<proteinExistence type="predicted"/>
<sequence length="406" mass="46537">MKVNLANLPISEPSLDNHVTNEELSASNADALIKLLCKEMQAAVKATPASVESVVKRIVKEVERICDKSYRIQNSGEVKSWQLTLARHRLQKCLRYYQLGSKQGRVELHSHLGAIVYRHISAVGGELKFEARYNLIEDFLQAFYIEAIKAFRRENELPENYTPRTQLELAEYMAFTEQYAKRRINLPGGANQQLIILRAQGFARRQPQETTVDIEMAVESAKGEEGESYQRNSAVQQVRSQMLAQASFDPAEESERDRVIAELVKYLESQGQSDCVDYLTLKLQDLSAPEIDSILGLTSRQRDYLQQRFKYHVEKFSKQHHWQLVHQWLGASLDHKLGLSSQQWEMFLSQLSPQQQQILQLKSAKHSDQAIAKAIKCTPKQLQKRWTQLLELAWAIRNNNSEAQAG</sequence>
<comment type="caution">
    <text evidence="1">The sequence shown here is derived from an EMBL/GenBank/DDBJ whole genome shotgun (WGS) entry which is preliminary data.</text>
</comment>
<dbReference type="Proteomes" id="UP000031549">
    <property type="component" value="Unassembled WGS sequence"/>
</dbReference>
<evidence type="ECO:0000313" key="2">
    <source>
        <dbReference type="Proteomes" id="UP000031549"/>
    </source>
</evidence>
<protein>
    <submittedName>
        <fullName evidence="1">HetZ-related protein</fullName>
    </submittedName>
</protein>
<dbReference type="AlphaFoldDB" id="A0A846H8T5"/>
<dbReference type="RefSeq" id="WP_039754804.1">
    <property type="nucleotide sequence ID" value="NZ_JTCM02000028.1"/>
</dbReference>
<dbReference type="InterPro" id="IPR049910">
    <property type="entry name" value="HetZ-rel"/>
</dbReference>
<name>A0A846H8T5_9CYAN</name>
<gene>
    <name evidence="1" type="ORF">PI95_014440</name>
</gene>
<dbReference type="EMBL" id="JTCM02000028">
    <property type="protein sequence ID" value="NEU73725.1"/>
    <property type="molecule type" value="Genomic_DNA"/>
</dbReference>